<comment type="function">
    <text evidence="2">May play the central regulatory role in sporulation. It may be an element of the effector pathway responsible for the activation of sporulation genes in response to nutritional stress. Spo0A may act in concert with spo0H (a sigma factor) to control the expression of some genes that are critical to the sporulation process.</text>
</comment>
<dbReference type="SMART" id="SM00448">
    <property type="entry name" value="REC"/>
    <property type="match status" value="1"/>
</dbReference>
<name>A0ABU9VP42_9CLOT</name>
<evidence type="ECO:0000256" key="2">
    <source>
        <dbReference type="ARBA" id="ARBA00024867"/>
    </source>
</evidence>
<gene>
    <name evidence="5" type="ORF">AAIG11_00515</name>
</gene>
<protein>
    <recommendedName>
        <fullName evidence="1">Stage 0 sporulation protein A homolog</fullName>
    </recommendedName>
</protein>
<comment type="caution">
    <text evidence="5">The sequence shown here is derived from an EMBL/GenBank/DDBJ whole genome shotgun (WGS) entry which is preliminary data.</text>
</comment>
<accession>A0ABU9VP42</accession>
<dbReference type="RefSeq" id="WP_343184326.1">
    <property type="nucleotide sequence ID" value="NZ_JBCITM010000001.1"/>
</dbReference>
<evidence type="ECO:0000256" key="3">
    <source>
        <dbReference type="PROSITE-ProRule" id="PRU00169"/>
    </source>
</evidence>
<dbReference type="EMBL" id="JBCITM010000001">
    <property type="protein sequence ID" value="MEN1758941.1"/>
    <property type="molecule type" value="Genomic_DNA"/>
</dbReference>
<dbReference type="PANTHER" id="PTHR43228:SF1">
    <property type="entry name" value="TWO-COMPONENT RESPONSE REGULATOR ARR22"/>
    <property type="match status" value="1"/>
</dbReference>
<organism evidence="5 6">
    <name type="scientific">Anoxynatronum sibiricum</name>
    <dbReference type="NCBI Taxonomy" id="210623"/>
    <lineage>
        <taxon>Bacteria</taxon>
        <taxon>Bacillati</taxon>
        <taxon>Bacillota</taxon>
        <taxon>Clostridia</taxon>
        <taxon>Eubacteriales</taxon>
        <taxon>Clostridiaceae</taxon>
        <taxon>Anoxynatronum</taxon>
    </lineage>
</organism>
<dbReference type="SUPFAM" id="SSF52172">
    <property type="entry name" value="CheY-like"/>
    <property type="match status" value="1"/>
</dbReference>
<dbReference type="PROSITE" id="PS50110">
    <property type="entry name" value="RESPONSE_REGULATORY"/>
    <property type="match status" value="1"/>
</dbReference>
<dbReference type="InterPro" id="IPR001789">
    <property type="entry name" value="Sig_transdc_resp-reg_receiver"/>
</dbReference>
<feature type="modified residue" description="4-aspartylphosphate" evidence="3">
    <location>
        <position position="53"/>
    </location>
</feature>
<dbReference type="Pfam" id="PF00072">
    <property type="entry name" value="Response_reg"/>
    <property type="match status" value="1"/>
</dbReference>
<dbReference type="InterPro" id="IPR052048">
    <property type="entry name" value="ST_Response_Regulator"/>
</dbReference>
<dbReference type="InterPro" id="IPR011006">
    <property type="entry name" value="CheY-like_superfamily"/>
</dbReference>
<dbReference type="PANTHER" id="PTHR43228">
    <property type="entry name" value="TWO-COMPONENT RESPONSE REGULATOR"/>
    <property type="match status" value="1"/>
</dbReference>
<reference evidence="5 6" key="1">
    <citation type="submission" date="2024-04" db="EMBL/GenBank/DDBJ databases">
        <title>Genome sequencing and metabolic network reconstruction of aminoacids and betaine degradation by Anoxynatronum sibiricum.</title>
        <authorList>
            <person name="Detkova E.N."/>
            <person name="Boltjanskaja Y.V."/>
            <person name="Mardanov A.V."/>
            <person name="Kevbrin V."/>
        </authorList>
    </citation>
    <scope>NUCLEOTIDE SEQUENCE [LARGE SCALE GENOMIC DNA]</scope>
    <source>
        <strain evidence="5 6">Z-7981</strain>
    </source>
</reference>
<proteinExistence type="predicted"/>
<evidence type="ECO:0000313" key="6">
    <source>
        <dbReference type="Proteomes" id="UP001407405"/>
    </source>
</evidence>
<keyword evidence="6" id="KW-1185">Reference proteome</keyword>
<sequence length="117" mass="12744">MKKVLIVDDSLFMRQSLKMIFEKNGYEVVGEAENGEKAVAQYEQLLPDLVTMDVTMPVMDGVEALKSIKKSSPSAKVLMVTAMGQESIVKEAVIQGACGFVVKPIIAEVLINAVKKL</sequence>
<evidence type="ECO:0000256" key="1">
    <source>
        <dbReference type="ARBA" id="ARBA00018672"/>
    </source>
</evidence>
<keyword evidence="3" id="KW-0597">Phosphoprotein</keyword>
<dbReference type="Proteomes" id="UP001407405">
    <property type="component" value="Unassembled WGS sequence"/>
</dbReference>
<feature type="domain" description="Response regulatory" evidence="4">
    <location>
        <begin position="3"/>
        <end position="117"/>
    </location>
</feature>
<evidence type="ECO:0000259" key="4">
    <source>
        <dbReference type="PROSITE" id="PS50110"/>
    </source>
</evidence>
<evidence type="ECO:0000313" key="5">
    <source>
        <dbReference type="EMBL" id="MEN1758941.1"/>
    </source>
</evidence>
<dbReference type="Gene3D" id="3.40.50.2300">
    <property type="match status" value="1"/>
</dbReference>